<organism evidence="11 12">
    <name type="scientific">Polynucleobacter aenigmaticus</name>
    <dbReference type="NCBI Taxonomy" id="1743164"/>
    <lineage>
        <taxon>Bacteria</taxon>
        <taxon>Pseudomonadati</taxon>
        <taxon>Pseudomonadota</taxon>
        <taxon>Betaproteobacteria</taxon>
        <taxon>Burkholderiales</taxon>
        <taxon>Burkholderiaceae</taxon>
        <taxon>Polynucleobacter</taxon>
    </lineage>
</organism>
<accession>A0A254PXK8</accession>
<dbReference type="GO" id="GO:0005524">
    <property type="term" value="F:ATP binding"/>
    <property type="evidence" value="ECO:0007669"/>
    <property type="project" value="UniProtKB-KW"/>
</dbReference>
<dbReference type="GO" id="GO:0034040">
    <property type="term" value="F:ATPase-coupled lipid transmembrane transporter activity"/>
    <property type="evidence" value="ECO:0007669"/>
    <property type="project" value="TreeGrafter"/>
</dbReference>
<dbReference type="PROSITE" id="PS50893">
    <property type="entry name" value="ABC_TRANSPORTER_2"/>
    <property type="match status" value="1"/>
</dbReference>
<dbReference type="GO" id="GO:0016887">
    <property type="term" value="F:ATP hydrolysis activity"/>
    <property type="evidence" value="ECO:0007669"/>
    <property type="project" value="InterPro"/>
</dbReference>
<dbReference type="PANTHER" id="PTHR24221:SF654">
    <property type="entry name" value="ATP-BINDING CASSETTE SUB-FAMILY B MEMBER 6"/>
    <property type="match status" value="1"/>
</dbReference>
<dbReference type="AlphaFoldDB" id="A0A254PXK8"/>
<evidence type="ECO:0000256" key="5">
    <source>
        <dbReference type="ARBA" id="ARBA00022741"/>
    </source>
</evidence>
<comment type="caution">
    <text evidence="11">The sequence shown here is derived from an EMBL/GenBank/DDBJ whole genome shotgun (WGS) entry which is preliminary data.</text>
</comment>
<protein>
    <recommendedName>
        <fullName evidence="13">Type I secretion system permease/ATPase</fullName>
    </recommendedName>
</protein>
<dbReference type="SMART" id="SM00382">
    <property type="entry name" value="AAA"/>
    <property type="match status" value="1"/>
</dbReference>
<evidence type="ECO:0000259" key="10">
    <source>
        <dbReference type="PROSITE" id="PS50929"/>
    </source>
</evidence>
<evidence type="ECO:0000256" key="3">
    <source>
        <dbReference type="ARBA" id="ARBA00022519"/>
    </source>
</evidence>
<dbReference type="Pfam" id="PF00005">
    <property type="entry name" value="ABC_tran"/>
    <property type="match status" value="1"/>
</dbReference>
<dbReference type="SUPFAM" id="SSF52540">
    <property type="entry name" value="P-loop containing nucleoside triphosphate hydrolases"/>
    <property type="match status" value="1"/>
</dbReference>
<keyword evidence="3" id="KW-0997">Cell inner membrane</keyword>
<keyword evidence="7" id="KW-1133">Transmembrane helix</keyword>
<evidence type="ECO:0000313" key="11">
    <source>
        <dbReference type="EMBL" id="OWS71255.1"/>
    </source>
</evidence>
<evidence type="ECO:0000256" key="4">
    <source>
        <dbReference type="ARBA" id="ARBA00022692"/>
    </source>
</evidence>
<feature type="domain" description="ABC transporter" evidence="9">
    <location>
        <begin position="167"/>
        <end position="402"/>
    </location>
</feature>
<dbReference type="InterPro" id="IPR039421">
    <property type="entry name" value="Type_1_exporter"/>
</dbReference>
<proteinExistence type="predicted"/>
<dbReference type="InterPro" id="IPR027417">
    <property type="entry name" value="P-loop_NTPase"/>
</dbReference>
<gene>
    <name evidence="11" type="ORF">CBI30_07345</name>
</gene>
<dbReference type="PROSITE" id="PS00211">
    <property type="entry name" value="ABC_TRANSPORTER_1"/>
    <property type="match status" value="1"/>
</dbReference>
<dbReference type="Proteomes" id="UP000198104">
    <property type="component" value="Unassembled WGS sequence"/>
</dbReference>
<dbReference type="PROSITE" id="PS50929">
    <property type="entry name" value="ABC_TM1F"/>
    <property type="match status" value="1"/>
</dbReference>
<evidence type="ECO:0000259" key="9">
    <source>
        <dbReference type="PROSITE" id="PS50893"/>
    </source>
</evidence>
<name>A0A254PXK8_9BURK</name>
<evidence type="ECO:0000256" key="1">
    <source>
        <dbReference type="ARBA" id="ARBA00004651"/>
    </source>
</evidence>
<keyword evidence="2" id="KW-1003">Cell membrane</keyword>
<evidence type="ECO:0000256" key="2">
    <source>
        <dbReference type="ARBA" id="ARBA00022475"/>
    </source>
</evidence>
<dbReference type="PANTHER" id="PTHR24221">
    <property type="entry name" value="ATP-BINDING CASSETTE SUB-FAMILY B"/>
    <property type="match status" value="1"/>
</dbReference>
<reference evidence="11 12" key="1">
    <citation type="submission" date="2017-05" db="EMBL/GenBank/DDBJ databases">
        <title>Polynucleobacter sp. MWH-K35W1 isolated from the permanently anoxic monimolimnion of a meromictic lake.</title>
        <authorList>
            <person name="Hahn M.W."/>
        </authorList>
    </citation>
    <scope>NUCLEOTIDE SEQUENCE [LARGE SCALE GENOMIC DNA]</scope>
    <source>
        <strain evidence="11 12">MWH-K35W1</strain>
    </source>
</reference>
<evidence type="ECO:0000256" key="7">
    <source>
        <dbReference type="ARBA" id="ARBA00022989"/>
    </source>
</evidence>
<keyword evidence="6" id="KW-0067">ATP-binding</keyword>
<dbReference type="InterPro" id="IPR036640">
    <property type="entry name" value="ABC1_TM_sf"/>
</dbReference>
<dbReference type="Gene3D" id="1.20.1560.10">
    <property type="entry name" value="ABC transporter type 1, transmembrane domain"/>
    <property type="match status" value="1"/>
</dbReference>
<dbReference type="InterPro" id="IPR011527">
    <property type="entry name" value="ABC1_TM_dom"/>
</dbReference>
<keyword evidence="4" id="KW-0812">Transmembrane</keyword>
<dbReference type="GO" id="GO:0005886">
    <property type="term" value="C:plasma membrane"/>
    <property type="evidence" value="ECO:0007669"/>
    <property type="project" value="UniProtKB-SubCell"/>
</dbReference>
<keyword evidence="5" id="KW-0547">Nucleotide-binding</keyword>
<dbReference type="EMBL" id="NGUO01000011">
    <property type="protein sequence ID" value="OWS71255.1"/>
    <property type="molecule type" value="Genomic_DNA"/>
</dbReference>
<dbReference type="InterPro" id="IPR017871">
    <property type="entry name" value="ABC_transporter-like_CS"/>
</dbReference>
<evidence type="ECO:0000256" key="6">
    <source>
        <dbReference type="ARBA" id="ARBA00022840"/>
    </source>
</evidence>
<dbReference type="InterPro" id="IPR003593">
    <property type="entry name" value="AAA+_ATPase"/>
</dbReference>
<dbReference type="SUPFAM" id="SSF90123">
    <property type="entry name" value="ABC transporter transmembrane region"/>
    <property type="match status" value="1"/>
</dbReference>
<evidence type="ECO:0000313" key="12">
    <source>
        <dbReference type="Proteomes" id="UP000198104"/>
    </source>
</evidence>
<comment type="subcellular location">
    <subcellularLocation>
        <location evidence="1">Cell membrane</location>
        <topology evidence="1">Multi-pass membrane protein</topology>
    </subcellularLocation>
</comment>
<dbReference type="InterPro" id="IPR003439">
    <property type="entry name" value="ABC_transporter-like_ATP-bd"/>
</dbReference>
<evidence type="ECO:0008006" key="13">
    <source>
        <dbReference type="Google" id="ProtNLM"/>
    </source>
</evidence>
<dbReference type="Gene3D" id="3.40.50.300">
    <property type="entry name" value="P-loop containing nucleotide triphosphate hydrolases"/>
    <property type="match status" value="1"/>
</dbReference>
<feature type="domain" description="ABC transmembrane type-1" evidence="10">
    <location>
        <begin position="28"/>
        <end position="136"/>
    </location>
</feature>
<evidence type="ECO:0000256" key="8">
    <source>
        <dbReference type="ARBA" id="ARBA00023136"/>
    </source>
</evidence>
<dbReference type="GO" id="GO:0140359">
    <property type="term" value="F:ABC-type transporter activity"/>
    <property type="evidence" value="ECO:0007669"/>
    <property type="project" value="InterPro"/>
</dbReference>
<sequence>MLYLLIKQNPLGWTWRPTFGGQFTYAVQSGAIATNSLRHAETIQAMGMVSAIRERWLNLHQKFLEAQADGSMRSGYISSISKFFRLAMQSLILGLGAYLAIKHDISAGMMIAGSILLGRALAPVDLLIGVWRQWGGVVSAYERLNQLLAENPENSNPLTLPKPAGNISVENIVVQFDGVEQATLKGIQFTIKAGECMALIGQSGAGKSTLGKLLVGLIKPDSGSVRIDSADISSWNLDDLGKHMGYVPQRPTLFAGTIAENISRFGKLDSDEIIRIAHLAGVHELILHLPKGYETSVGDGGEGLSGGQIQRIALAQALYGDPALIVLDEPNSNLDQFGEVSLVETLRKLKQNKQTVVFISHNLNLIQHSDKLMLIEDGTIKFFEPTKSALERLGSRPKPITNPNL</sequence>
<keyword evidence="12" id="KW-1185">Reference proteome</keyword>
<keyword evidence="8" id="KW-0472">Membrane</keyword>